<organism evidence="1 2">
    <name type="scientific">Heyndrickxia coagulans</name>
    <name type="common">Weizmannia coagulans</name>
    <dbReference type="NCBI Taxonomy" id="1398"/>
    <lineage>
        <taxon>Bacteria</taxon>
        <taxon>Bacillati</taxon>
        <taxon>Bacillota</taxon>
        <taxon>Bacilli</taxon>
        <taxon>Bacillales</taxon>
        <taxon>Bacillaceae</taxon>
        <taxon>Heyndrickxia</taxon>
    </lineage>
</organism>
<comment type="caution">
    <text evidence="1">The sequence shown here is derived from an EMBL/GenBank/DDBJ whole genome shotgun (WGS) entry which is preliminary data.</text>
</comment>
<proteinExistence type="predicted"/>
<dbReference type="PATRIC" id="fig|1398.25.peg.3538"/>
<evidence type="ECO:0000313" key="2">
    <source>
        <dbReference type="Proteomes" id="UP000075304"/>
    </source>
</evidence>
<protein>
    <submittedName>
        <fullName evidence="1">Uncharacterized protein</fullName>
    </submittedName>
</protein>
<dbReference type="Proteomes" id="UP000075304">
    <property type="component" value="Unassembled WGS sequence"/>
</dbReference>
<gene>
    <name evidence="1" type="ORF">B4099_2381</name>
</gene>
<accession>A0A150KD53</accession>
<sequence length="80" mass="8967">MKPVPRWKNGPIYKGISKTVRKSVCSGRPCILAERIKSESKKQENSALNEALFFLFTAYKKRGRKTGPAKIKKGGILRAC</sequence>
<dbReference type="AlphaFoldDB" id="A0A150KD53"/>
<evidence type="ECO:0000313" key="1">
    <source>
        <dbReference type="EMBL" id="KYC67503.1"/>
    </source>
</evidence>
<dbReference type="EMBL" id="LQYI01000070">
    <property type="protein sequence ID" value="KYC67503.1"/>
    <property type="molecule type" value="Genomic_DNA"/>
</dbReference>
<reference evidence="1 2" key="1">
    <citation type="submission" date="2016-01" db="EMBL/GenBank/DDBJ databases">
        <title>Genome Sequences of Twelve Sporeforming Bacillus Species Isolated from Foods.</title>
        <authorList>
            <person name="Berendsen E.M."/>
            <person name="Wells-Bennik M.H."/>
            <person name="Krawcyk A.O."/>
            <person name="De Jong A."/>
            <person name="Holsappel S."/>
            <person name="Eijlander R.T."/>
            <person name="Kuipers O.P."/>
        </authorList>
    </citation>
    <scope>NUCLEOTIDE SEQUENCE [LARGE SCALE GENOMIC DNA]</scope>
    <source>
        <strain evidence="1 2">B4099</strain>
    </source>
</reference>
<name>A0A150KD53_HEYCO</name>